<accession>A0A0F9AXT4</accession>
<reference evidence="2" key="1">
    <citation type="journal article" date="2015" name="Nature">
        <title>Complex archaea that bridge the gap between prokaryotes and eukaryotes.</title>
        <authorList>
            <person name="Spang A."/>
            <person name="Saw J.H."/>
            <person name="Jorgensen S.L."/>
            <person name="Zaremba-Niedzwiedzka K."/>
            <person name="Martijn J."/>
            <person name="Lind A.E."/>
            <person name="van Eijk R."/>
            <person name="Schleper C."/>
            <person name="Guy L."/>
            <person name="Ettema T.J."/>
        </authorList>
    </citation>
    <scope>NUCLEOTIDE SEQUENCE</scope>
</reference>
<comment type="caution">
    <text evidence="2">The sequence shown here is derived from an EMBL/GenBank/DDBJ whole genome shotgun (WGS) entry which is preliminary data.</text>
</comment>
<dbReference type="Pfam" id="PF02627">
    <property type="entry name" value="CMD"/>
    <property type="match status" value="1"/>
</dbReference>
<organism evidence="2">
    <name type="scientific">marine sediment metagenome</name>
    <dbReference type="NCBI Taxonomy" id="412755"/>
    <lineage>
        <taxon>unclassified sequences</taxon>
        <taxon>metagenomes</taxon>
        <taxon>ecological metagenomes</taxon>
    </lineage>
</organism>
<dbReference type="PANTHER" id="PTHR35446">
    <property type="entry name" value="SI:CH211-175M2.5"/>
    <property type="match status" value="1"/>
</dbReference>
<dbReference type="InterPro" id="IPR029032">
    <property type="entry name" value="AhpD-like"/>
</dbReference>
<sequence length="153" mass="16799">KLESHRDGQMSEREHHRKKFYEGSDAMALVRMVPEEEATGKVKEIYDDIKSKLGIDFVPPLYRTMAPSPATLEAGWNKKYAAMDRPGKLDGLTKHIIAVAVSATNGCTYCTEVHLEAAKEAGLDDEAVVELMAVVDAMSGLNKFVEGLQVCAD</sequence>
<evidence type="ECO:0000313" key="2">
    <source>
        <dbReference type="EMBL" id="KKL06337.1"/>
    </source>
</evidence>
<dbReference type="EMBL" id="LAZR01043750">
    <property type="protein sequence ID" value="KKL06337.1"/>
    <property type="molecule type" value="Genomic_DNA"/>
</dbReference>
<name>A0A0F9AXT4_9ZZZZ</name>
<gene>
    <name evidence="2" type="ORF">LCGC14_2597050</name>
</gene>
<dbReference type="SUPFAM" id="SSF69118">
    <property type="entry name" value="AhpD-like"/>
    <property type="match status" value="1"/>
</dbReference>
<dbReference type="Gene3D" id="1.20.1290.10">
    <property type="entry name" value="AhpD-like"/>
    <property type="match status" value="1"/>
</dbReference>
<dbReference type="InterPro" id="IPR004675">
    <property type="entry name" value="AhpD_core"/>
</dbReference>
<dbReference type="PANTHER" id="PTHR35446:SF2">
    <property type="entry name" value="CARBOXYMUCONOLACTONE DECARBOXYLASE-LIKE DOMAIN-CONTAINING PROTEIN"/>
    <property type="match status" value="1"/>
</dbReference>
<evidence type="ECO:0000259" key="1">
    <source>
        <dbReference type="Pfam" id="PF02627"/>
    </source>
</evidence>
<proteinExistence type="predicted"/>
<feature type="domain" description="Carboxymuconolactone decarboxylase-like" evidence="1">
    <location>
        <begin position="76"/>
        <end position="150"/>
    </location>
</feature>
<dbReference type="NCBIfam" id="TIGR00778">
    <property type="entry name" value="ahpD_dom"/>
    <property type="match status" value="1"/>
</dbReference>
<dbReference type="GO" id="GO:0051920">
    <property type="term" value="F:peroxiredoxin activity"/>
    <property type="evidence" value="ECO:0007669"/>
    <property type="project" value="InterPro"/>
</dbReference>
<dbReference type="AlphaFoldDB" id="A0A0F9AXT4"/>
<protein>
    <recommendedName>
        <fullName evidence="1">Carboxymuconolactone decarboxylase-like domain-containing protein</fullName>
    </recommendedName>
</protein>
<dbReference type="InterPro" id="IPR003779">
    <property type="entry name" value="CMD-like"/>
</dbReference>
<feature type="non-terminal residue" evidence="2">
    <location>
        <position position="1"/>
    </location>
</feature>